<reference evidence="1 2" key="1">
    <citation type="journal article" date="2017" name="Arch. Microbiol.">
        <title>Mariprofundus micogutta sp. nov., a novel iron-oxidizing zetaproteobacterium isolated from a deep-sea hydrothermal field at the Bayonnaise knoll of the Izu-Ogasawara arc, and a description of Mariprofundales ord. nov. and Zetaproteobacteria classis nov.</title>
        <authorList>
            <person name="Makita H."/>
            <person name="Tanaka E."/>
            <person name="Mitsunobu S."/>
            <person name="Miyazaki M."/>
            <person name="Nunoura T."/>
            <person name="Uematsu K."/>
            <person name="Takaki Y."/>
            <person name="Nishi S."/>
            <person name="Shimamura S."/>
            <person name="Takai K."/>
        </authorList>
    </citation>
    <scope>NUCLEOTIDE SEQUENCE [LARGE SCALE GENOMIC DNA]</scope>
    <source>
        <strain evidence="1 2">ET2</strain>
    </source>
</reference>
<name>A0A1L8CPH7_9PROT</name>
<evidence type="ECO:0000313" key="2">
    <source>
        <dbReference type="Proteomes" id="UP000231632"/>
    </source>
</evidence>
<protein>
    <submittedName>
        <fullName evidence="1">Uncharacterized protein</fullName>
    </submittedName>
</protein>
<evidence type="ECO:0000313" key="1">
    <source>
        <dbReference type="EMBL" id="GAV20807.1"/>
    </source>
</evidence>
<dbReference type="STRING" id="1921010.MMIC_P1781"/>
<sequence length="261" mass="29780">MDQFIKRLPAVSKPGAIKNEMAEQCLEMLCQYLIHFSDLFQDIEFADENEFAEWEENLESHMVDLLEGDVEPSSDLGRLPLDALDPEHVRDFLGWFVVRETSDIDLIQGYAAVLQQWIEFIHTQGWWKKNEYIDFVEIMAEVTPAAERVARVARVLFHFVRSGGGIAPRLRGKRFSRFVEGHGRVNTIDDAGITMDFDAQDEIIGPLLLPKVILDLIETGDVFDVELGLRGDTWVMVDIGPVYPACVYVEVEEYQGLEKLS</sequence>
<organism evidence="1 2">
    <name type="scientific">Mariprofundus micogutta</name>
    <dbReference type="NCBI Taxonomy" id="1921010"/>
    <lineage>
        <taxon>Bacteria</taxon>
        <taxon>Pseudomonadati</taxon>
        <taxon>Pseudomonadota</taxon>
        <taxon>Candidatius Mariprofundia</taxon>
        <taxon>Mariprofundales</taxon>
        <taxon>Mariprofundaceae</taxon>
        <taxon>Mariprofundus</taxon>
    </lineage>
</organism>
<dbReference type="EMBL" id="BDFD01000015">
    <property type="protein sequence ID" value="GAV20807.1"/>
    <property type="molecule type" value="Genomic_DNA"/>
</dbReference>
<comment type="caution">
    <text evidence="1">The sequence shown here is derived from an EMBL/GenBank/DDBJ whole genome shotgun (WGS) entry which is preliminary data.</text>
</comment>
<gene>
    <name evidence="1" type="ORF">MMIC_P1781</name>
</gene>
<dbReference type="Proteomes" id="UP000231632">
    <property type="component" value="Unassembled WGS sequence"/>
</dbReference>
<keyword evidence="2" id="KW-1185">Reference proteome</keyword>
<accession>A0A1L8CPH7</accession>
<proteinExistence type="predicted"/>
<dbReference type="AlphaFoldDB" id="A0A1L8CPH7"/>